<accession>A0AAI8GDL6</accession>
<feature type="domain" description="HD-GYP" evidence="2">
    <location>
        <begin position="355"/>
        <end position="560"/>
    </location>
</feature>
<keyword evidence="1" id="KW-1133">Transmembrane helix</keyword>
<keyword evidence="1" id="KW-0812">Transmembrane</keyword>
<dbReference type="InterPro" id="IPR037522">
    <property type="entry name" value="HD_GYP_dom"/>
</dbReference>
<dbReference type="AlphaFoldDB" id="A0AAI8GDL6"/>
<dbReference type="InterPro" id="IPR052020">
    <property type="entry name" value="Cyclic_di-GMP/3'3'-cGAMP_PDE"/>
</dbReference>
<proteinExistence type="predicted"/>
<dbReference type="CDD" id="cd00077">
    <property type="entry name" value="HDc"/>
    <property type="match status" value="1"/>
</dbReference>
<name>A0AAI8GDL6_FERIS</name>
<gene>
    <name evidence="3" type="ORF">NA23_07740</name>
</gene>
<dbReference type="SUPFAM" id="SSF109604">
    <property type="entry name" value="HD-domain/PDEase-like"/>
    <property type="match status" value="1"/>
</dbReference>
<evidence type="ECO:0000313" key="3">
    <source>
        <dbReference type="EMBL" id="AMW33144.2"/>
    </source>
</evidence>
<dbReference type="KEGG" id="fia:NA23_07740"/>
<dbReference type="InterPro" id="IPR029016">
    <property type="entry name" value="GAF-like_dom_sf"/>
</dbReference>
<dbReference type="SMART" id="SM00471">
    <property type="entry name" value="HDc"/>
    <property type="match status" value="1"/>
</dbReference>
<dbReference type="EMBL" id="CP014334">
    <property type="protein sequence ID" value="AMW33144.2"/>
    <property type="molecule type" value="Genomic_DNA"/>
</dbReference>
<dbReference type="Gene3D" id="3.30.450.40">
    <property type="match status" value="1"/>
</dbReference>
<keyword evidence="4" id="KW-1185">Reference proteome</keyword>
<organism evidence="3 4">
    <name type="scientific">Fervidobacterium islandicum</name>
    <dbReference type="NCBI Taxonomy" id="2423"/>
    <lineage>
        <taxon>Bacteria</taxon>
        <taxon>Thermotogati</taxon>
        <taxon>Thermotogota</taxon>
        <taxon>Thermotogae</taxon>
        <taxon>Thermotogales</taxon>
        <taxon>Fervidobacteriaceae</taxon>
        <taxon>Fervidobacterium</taxon>
    </lineage>
</organism>
<dbReference type="Proteomes" id="UP000093740">
    <property type="component" value="Chromosome"/>
</dbReference>
<dbReference type="Pfam" id="PF13487">
    <property type="entry name" value="HD_5"/>
    <property type="match status" value="1"/>
</dbReference>
<dbReference type="PROSITE" id="PS51832">
    <property type="entry name" value="HD_GYP"/>
    <property type="match status" value="1"/>
</dbReference>
<keyword evidence="1" id="KW-0472">Membrane</keyword>
<evidence type="ECO:0000313" key="4">
    <source>
        <dbReference type="Proteomes" id="UP000093740"/>
    </source>
</evidence>
<dbReference type="SUPFAM" id="SSF55781">
    <property type="entry name" value="GAF domain-like"/>
    <property type="match status" value="1"/>
</dbReference>
<protein>
    <submittedName>
        <fullName evidence="3">HD domain-containing protein</fullName>
    </submittedName>
</protein>
<evidence type="ECO:0000256" key="1">
    <source>
        <dbReference type="SAM" id="Phobius"/>
    </source>
</evidence>
<feature type="transmembrane region" description="Helical" evidence="1">
    <location>
        <begin position="123"/>
        <end position="145"/>
    </location>
</feature>
<sequence length="578" mass="67090">MRKSESNKKKSVFKNLEKIRRALFLLAILLLLSISVAGIFQLKANKEYQQIKETFRIINRAVLDKSFAADLIDYMKKYKYDYTVFENALKSNQMEVVDEQIREFAKHMTSYEQKMLTNRFRSFMWSLVFYFFLFAFVYFLFELIYRQVISQASKIYNTIKNTYESLYIDKIPQIEPEVSEEDAILNELVREVNLRYDIVQYFRSLPYVETLEDYVKVIGEHVCGFFDAGRFSFALVSGDLAIAESVYFVEKDKVPFLNKGFAQKLDETSLGRIIKEDIKYRIIKDLRKVDSISAKLIVKEGFLSNMTVPAVVNNRVIGFLFLSASEPNHFTEEDGKLFYIISLLVSPKLYHALTLQKIIANLGGSFLDLVEYRDNETGNHIKRVAEYSRILAQALKLEPKLIREIYEFSPLHDLGKVGIPDRILLKPGKLDENEWEIMKKHVGIGEMILKNFAQNSQEFISEKALQTAINIVADHHEKWDGSGYPRGKKGEEISIEGRIVAIADVFDALTTKRPYKNAFSFEDSVKIIQEQAGKHFDPKLVELFLENLDKIYNIYNELKDVEEETVKIIDSDEAKNQQ</sequence>
<reference evidence="3 4" key="1">
    <citation type="journal article" date="2015" name="Stand. Genomic Sci.">
        <title>Genome sequence of a native-feather degrading extremely thermophilic Eubacterium, Fervidobacterium islandicum AW-1.</title>
        <authorList>
            <person name="Lee Y.J."/>
            <person name="Jeong H."/>
            <person name="Park G.S."/>
            <person name="Kwak Y."/>
            <person name="Lee S.J."/>
            <person name="Lee S.J."/>
            <person name="Park M.K."/>
            <person name="Kim J.Y."/>
            <person name="Kang H.K."/>
            <person name="Shin J.H."/>
            <person name="Lee D.W."/>
        </authorList>
    </citation>
    <scope>NUCLEOTIDE SEQUENCE [LARGE SCALE GENOMIC DNA]</scope>
    <source>
        <strain evidence="3 4">AW-1</strain>
    </source>
</reference>
<dbReference type="InterPro" id="IPR003607">
    <property type="entry name" value="HD/PDEase_dom"/>
</dbReference>
<dbReference type="Gene3D" id="1.10.3210.10">
    <property type="entry name" value="Hypothetical protein af1432"/>
    <property type="match status" value="1"/>
</dbReference>
<dbReference type="PANTHER" id="PTHR45228">
    <property type="entry name" value="CYCLIC DI-GMP PHOSPHODIESTERASE TM_0186-RELATED"/>
    <property type="match status" value="1"/>
</dbReference>
<dbReference type="RefSeq" id="WP_203225709.1">
    <property type="nucleotide sequence ID" value="NZ_CP014334.2"/>
</dbReference>
<evidence type="ECO:0000259" key="2">
    <source>
        <dbReference type="PROSITE" id="PS51832"/>
    </source>
</evidence>